<evidence type="ECO:0000313" key="5">
    <source>
        <dbReference type="Proteomes" id="UP001138500"/>
    </source>
</evidence>
<feature type="compositionally biased region" description="Acidic residues" evidence="1">
    <location>
        <begin position="557"/>
        <end position="566"/>
    </location>
</feature>
<reference evidence="4 5" key="1">
    <citation type="journal article" date="2018" name="IMA Fungus">
        <title>IMA Genome-F 10: Nine draft genome sequences of Claviceps purpurea s.lat., including C. arundinis, C. humidiphila, and C. cf. spartinae, pseudomolecules for the pitch canker pathogen Fusarium circinatum, draft genome of Davidsoniella eucalypti, Grosmannia galeiformis, Quambalaria eucalypti, and Teratosphaeria destructans.</title>
        <authorList>
            <person name="Wingfield B.D."/>
            <person name="Liu M."/>
            <person name="Nguyen H.D."/>
            <person name="Lane F.A."/>
            <person name="Morgan S.W."/>
            <person name="De Vos L."/>
            <person name="Wilken P.M."/>
            <person name="Duong T.A."/>
            <person name="Aylward J."/>
            <person name="Coetzee M.P."/>
            <person name="Dadej K."/>
            <person name="De Beer Z.W."/>
            <person name="Findlay W."/>
            <person name="Havenga M."/>
            <person name="Kolarik M."/>
            <person name="Menzies J.G."/>
            <person name="Naidoo K."/>
            <person name="Pochopski O."/>
            <person name="Shoukouhi P."/>
            <person name="Santana Q.C."/>
            <person name="Seifert K.A."/>
            <person name="Soal N."/>
            <person name="Steenkamp E.T."/>
            <person name="Tatham C.T."/>
            <person name="van der Nest M.A."/>
            <person name="Wingfield M.J."/>
        </authorList>
    </citation>
    <scope>NUCLEOTIDE SEQUENCE [LARGE SCALE GENOMIC DNA]</scope>
    <source>
        <strain evidence="4">CMW44962</strain>
    </source>
</reference>
<evidence type="ECO:0000313" key="4">
    <source>
        <dbReference type="EMBL" id="KAH9844704.1"/>
    </source>
</evidence>
<dbReference type="AlphaFoldDB" id="A0A9W7T0D9"/>
<protein>
    <submittedName>
        <fullName evidence="4">Uncharacterized protein</fullName>
    </submittedName>
</protein>
<accession>A0A9W7T0D9</accession>
<dbReference type="PANTHER" id="PTHR36855">
    <property type="entry name" value="CHROMOSOME 10, WHOLE GENOME SHOTGUN SEQUENCE"/>
    <property type="match status" value="1"/>
</dbReference>
<dbReference type="OrthoDB" id="9936937at2759"/>
<feature type="compositionally biased region" description="Acidic residues" evidence="1">
    <location>
        <begin position="501"/>
        <end position="524"/>
    </location>
</feature>
<dbReference type="InterPro" id="IPR040554">
    <property type="entry name" value="KPWE_PEX14_dom"/>
</dbReference>
<sequence length="588" mass="66548">MAAQQQGSTGLDDQAYIFHQLDAYPWDTDEEFQGGLRAILGDNVTDPEQRSRITIRAKCFYYTRKAGALVDYQSYKAWVDSRGSSDPASTNGMASRPGLNYDIDSGYTPTASSLPAPAEARPGSGGDGDGDSGMGNAPKPATFAEICDMIAEGKPIPGIKDIPDTILEGQASSRTAVGSRCGGGRRRIELDAHSQIASNTVHLTDTPDPSSKTFVANMAAQGTAPVDAITGALPGELRNAIFQYHVPQATAILLPEPYYPDGKPATVRNMRSNDHAKDRREYFTCNLHLAKKIFRDEHTSVFQKHVYDLDIAGLRATVTNFDFDPLIDRFMDMLTRTGRSRRHNFPIMITLAINQEFVDFFRRDLRATSLYQWLEYADYHRRHYQWFDISYTDFLPPTGLRRHEEDFLAGFISSMVQNNFKGRQIPDLQRIADLYGEWYRNRPETAPEDVVDGEDVEMVDVKEEDTDAEGGEDEGAEADEDGDVEEEDGLSWDDRQHFDDGESDENMSGESEDEDDDEVEEQREVDEFYWIRFGEEEDYDEQDDPAYREDSDHELAEGDDEEEQDPSDWYHEGRHWQYHVAGGRLVRF</sequence>
<evidence type="ECO:0000256" key="1">
    <source>
        <dbReference type="SAM" id="MobiDB-lite"/>
    </source>
</evidence>
<evidence type="ECO:0000259" key="2">
    <source>
        <dbReference type="Pfam" id="PF17733"/>
    </source>
</evidence>
<keyword evidence="5" id="KW-1185">Reference proteome</keyword>
<feature type="domain" description="PEX14-like helix-turn-helix" evidence="3">
    <location>
        <begin position="17"/>
        <end position="82"/>
    </location>
</feature>
<feature type="compositionally biased region" description="Gly residues" evidence="1">
    <location>
        <begin position="123"/>
        <end position="133"/>
    </location>
</feature>
<feature type="compositionally biased region" description="Acidic residues" evidence="1">
    <location>
        <begin position="463"/>
        <end position="491"/>
    </location>
</feature>
<dbReference type="Pfam" id="PF25871">
    <property type="entry name" value="HTH_76"/>
    <property type="match status" value="1"/>
</dbReference>
<feature type="compositionally biased region" description="Acidic residues" evidence="1">
    <location>
        <begin position="535"/>
        <end position="544"/>
    </location>
</feature>
<name>A0A9W7T0D9_9PEZI</name>
<proteinExistence type="predicted"/>
<dbReference type="InterPro" id="IPR058841">
    <property type="entry name" value="HTH_76"/>
</dbReference>
<dbReference type="EMBL" id="RIBY02000247">
    <property type="protein sequence ID" value="KAH9844704.1"/>
    <property type="molecule type" value="Genomic_DNA"/>
</dbReference>
<reference evidence="4 5" key="2">
    <citation type="journal article" date="2021" name="Curr. Genet.">
        <title>Genetic response to nitrogen starvation in the aggressive Eucalyptus foliar pathogen Teratosphaeria destructans.</title>
        <authorList>
            <person name="Havenga M."/>
            <person name="Wingfield B.D."/>
            <person name="Wingfield M.J."/>
            <person name="Dreyer L.L."/>
            <person name="Roets F."/>
            <person name="Aylward J."/>
        </authorList>
    </citation>
    <scope>NUCLEOTIDE SEQUENCE [LARGE SCALE GENOMIC DNA]</scope>
    <source>
        <strain evidence="4">CMW44962</strain>
    </source>
</reference>
<gene>
    <name evidence="4" type="ORF">Tdes44962_MAKER07178</name>
</gene>
<organism evidence="4 5">
    <name type="scientific">Teratosphaeria destructans</name>
    <dbReference type="NCBI Taxonomy" id="418781"/>
    <lineage>
        <taxon>Eukaryota</taxon>
        <taxon>Fungi</taxon>
        <taxon>Dikarya</taxon>
        <taxon>Ascomycota</taxon>
        <taxon>Pezizomycotina</taxon>
        <taxon>Dothideomycetes</taxon>
        <taxon>Dothideomycetidae</taxon>
        <taxon>Mycosphaerellales</taxon>
        <taxon>Teratosphaeriaceae</taxon>
        <taxon>Teratosphaeria</taxon>
    </lineage>
</organism>
<comment type="caution">
    <text evidence="4">The sequence shown here is derived from an EMBL/GenBank/DDBJ whole genome shotgun (WGS) entry which is preliminary data.</text>
</comment>
<dbReference type="PANTHER" id="PTHR36855:SF1">
    <property type="entry name" value="PEROXISOME MEMBRANE ANCHOR PROTEIN PEX14P N-TERMINAL DOMAIN-CONTAINING PROTEIN"/>
    <property type="match status" value="1"/>
</dbReference>
<feature type="compositionally biased region" description="Basic and acidic residues" evidence="1">
    <location>
        <begin position="545"/>
        <end position="556"/>
    </location>
</feature>
<feature type="domain" description="Peroxisomal membrane protein PEX14-like KPWE" evidence="2">
    <location>
        <begin position="138"/>
        <end position="175"/>
    </location>
</feature>
<feature type="region of interest" description="Disordered" evidence="1">
    <location>
        <begin position="80"/>
        <end position="139"/>
    </location>
</feature>
<evidence type="ECO:0000259" key="3">
    <source>
        <dbReference type="Pfam" id="PF25871"/>
    </source>
</evidence>
<dbReference type="Proteomes" id="UP001138500">
    <property type="component" value="Unassembled WGS sequence"/>
</dbReference>
<feature type="region of interest" description="Disordered" evidence="1">
    <location>
        <begin position="463"/>
        <end position="572"/>
    </location>
</feature>
<feature type="compositionally biased region" description="Polar residues" evidence="1">
    <location>
        <begin position="82"/>
        <end position="93"/>
    </location>
</feature>
<dbReference type="Pfam" id="PF17733">
    <property type="entry name" value="KPWE_dom"/>
    <property type="match status" value="1"/>
</dbReference>